<organism evidence="1 2">
    <name type="scientific">Rubus argutus</name>
    <name type="common">Southern blackberry</name>
    <dbReference type="NCBI Taxonomy" id="59490"/>
    <lineage>
        <taxon>Eukaryota</taxon>
        <taxon>Viridiplantae</taxon>
        <taxon>Streptophyta</taxon>
        <taxon>Embryophyta</taxon>
        <taxon>Tracheophyta</taxon>
        <taxon>Spermatophyta</taxon>
        <taxon>Magnoliopsida</taxon>
        <taxon>eudicotyledons</taxon>
        <taxon>Gunneridae</taxon>
        <taxon>Pentapetalae</taxon>
        <taxon>rosids</taxon>
        <taxon>fabids</taxon>
        <taxon>Rosales</taxon>
        <taxon>Rosaceae</taxon>
        <taxon>Rosoideae</taxon>
        <taxon>Rosoideae incertae sedis</taxon>
        <taxon>Rubus</taxon>
    </lineage>
</organism>
<dbReference type="PANTHER" id="PTHR33702">
    <property type="entry name" value="BNAA09G40010D PROTEIN"/>
    <property type="match status" value="1"/>
</dbReference>
<evidence type="ECO:0000313" key="2">
    <source>
        <dbReference type="Proteomes" id="UP001457282"/>
    </source>
</evidence>
<protein>
    <submittedName>
        <fullName evidence="1">Uncharacterized protein</fullName>
    </submittedName>
</protein>
<dbReference type="Proteomes" id="UP001457282">
    <property type="component" value="Unassembled WGS sequence"/>
</dbReference>
<comment type="caution">
    <text evidence="1">The sequence shown here is derived from an EMBL/GenBank/DDBJ whole genome shotgun (WGS) entry which is preliminary data.</text>
</comment>
<dbReference type="AlphaFoldDB" id="A0AAW1XCK6"/>
<name>A0AAW1XCK6_RUBAR</name>
<proteinExistence type="predicted"/>
<accession>A0AAW1XCK6</accession>
<dbReference type="PANTHER" id="PTHR33702:SF2">
    <property type="match status" value="1"/>
</dbReference>
<reference evidence="1 2" key="1">
    <citation type="journal article" date="2023" name="G3 (Bethesda)">
        <title>A chromosome-length genome assembly and annotation of blackberry (Rubus argutus, cv. 'Hillquist').</title>
        <authorList>
            <person name="Bruna T."/>
            <person name="Aryal R."/>
            <person name="Dudchenko O."/>
            <person name="Sargent D.J."/>
            <person name="Mead D."/>
            <person name="Buti M."/>
            <person name="Cavallini A."/>
            <person name="Hytonen T."/>
            <person name="Andres J."/>
            <person name="Pham M."/>
            <person name="Weisz D."/>
            <person name="Mascagni F."/>
            <person name="Usai G."/>
            <person name="Natali L."/>
            <person name="Bassil N."/>
            <person name="Fernandez G.E."/>
            <person name="Lomsadze A."/>
            <person name="Armour M."/>
            <person name="Olukolu B."/>
            <person name="Poorten T."/>
            <person name="Britton C."/>
            <person name="Davik J."/>
            <person name="Ashrafi H."/>
            <person name="Aiden E.L."/>
            <person name="Borodovsky M."/>
            <person name="Worthington M."/>
        </authorList>
    </citation>
    <scope>NUCLEOTIDE SEQUENCE [LARGE SCALE GENOMIC DNA]</scope>
    <source>
        <strain evidence="1">PI 553951</strain>
    </source>
</reference>
<evidence type="ECO:0000313" key="1">
    <source>
        <dbReference type="EMBL" id="KAK9934681.1"/>
    </source>
</evidence>
<sequence>MEIAPTTCYENLKRYWRRRKYQRLNGDNKKKMKVARLGGGPNGSTSPTRRFWKIRTTAKLRLIKLVSPIKLLAKFHGAYVDMMVRMAGNVGGSRRIAGGSKKVAKAQDQISVAASSGEEAVDTRLVLEIYKRLAASRQLAESY</sequence>
<gene>
    <name evidence="1" type="ORF">M0R45_021816</name>
</gene>
<dbReference type="EMBL" id="JBEDUW010000004">
    <property type="protein sequence ID" value="KAK9934681.1"/>
    <property type="molecule type" value="Genomic_DNA"/>
</dbReference>
<keyword evidence="2" id="KW-1185">Reference proteome</keyword>